<feature type="region of interest" description="Disordered" evidence="4">
    <location>
        <begin position="79"/>
        <end position="106"/>
    </location>
</feature>
<evidence type="ECO:0000256" key="3">
    <source>
        <dbReference type="ARBA" id="ARBA00022917"/>
    </source>
</evidence>
<organism evidence="7 9">
    <name type="scientific">Perkinsus olseni</name>
    <name type="common">Perkinsus atlanticus</name>
    <dbReference type="NCBI Taxonomy" id="32597"/>
    <lineage>
        <taxon>Eukaryota</taxon>
        <taxon>Sar</taxon>
        <taxon>Alveolata</taxon>
        <taxon>Perkinsozoa</taxon>
        <taxon>Perkinsea</taxon>
        <taxon>Perkinsida</taxon>
        <taxon>Perkinsidae</taxon>
        <taxon>Perkinsus</taxon>
    </lineage>
</organism>
<dbReference type="PANTHER" id="PTHR23253">
    <property type="entry name" value="EUKARYOTIC TRANSLATION INITIATION FACTOR 4 GAMMA"/>
    <property type="match status" value="1"/>
</dbReference>
<evidence type="ECO:0000313" key="7">
    <source>
        <dbReference type="EMBL" id="KAF4676605.1"/>
    </source>
</evidence>
<dbReference type="Proteomes" id="UP000570595">
    <property type="component" value="Unassembled WGS sequence"/>
</dbReference>
<evidence type="ECO:0000259" key="5">
    <source>
        <dbReference type="SMART" id="SM00543"/>
    </source>
</evidence>
<name>A0A7J6MYC0_PEROL</name>
<dbReference type="Proteomes" id="UP000572268">
    <property type="component" value="Unassembled WGS sequence"/>
</dbReference>
<dbReference type="AlphaFoldDB" id="A0A7J6MYC0"/>
<dbReference type="Pfam" id="PF02854">
    <property type="entry name" value="MIF4G"/>
    <property type="match status" value="1"/>
</dbReference>
<dbReference type="InterPro" id="IPR016024">
    <property type="entry name" value="ARM-type_fold"/>
</dbReference>
<dbReference type="InterPro" id="IPR003890">
    <property type="entry name" value="MIF4G-like_typ-3"/>
</dbReference>
<evidence type="ECO:0000256" key="4">
    <source>
        <dbReference type="SAM" id="MobiDB-lite"/>
    </source>
</evidence>
<dbReference type="Gene3D" id="1.25.40.180">
    <property type="match status" value="1"/>
</dbReference>
<dbReference type="GO" id="GO:0003743">
    <property type="term" value="F:translation initiation factor activity"/>
    <property type="evidence" value="ECO:0007669"/>
    <property type="project" value="UniProtKB-KW"/>
</dbReference>
<evidence type="ECO:0000256" key="2">
    <source>
        <dbReference type="ARBA" id="ARBA00022540"/>
    </source>
</evidence>
<comment type="caution">
    <text evidence="7">The sequence shown here is derived from an EMBL/GenBank/DDBJ whole genome shotgun (WGS) entry which is preliminary data.</text>
</comment>
<dbReference type="SUPFAM" id="SSF48371">
    <property type="entry name" value="ARM repeat"/>
    <property type="match status" value="1"/>
</dbReference>
<gene>
    <name evidence="7" type="ORF">FOL46_000068</name>
    <name evidence="6" type="ORF">FOZ61_005366</name>
</gene>
<evidence type="ECO:0000313" key="8">
    <source>
        <dbReference type="Proteomes" id="UP000570595"/>
    </source>
</evidence>
<dbReference type="SMART" id="SM00543">
    <property type="entry name" value="MIF4G"/>
    <property type="match status" value="1"/>
</dbReference>
<protein>
    <recommendedName>
        <fullName evidence="5">MIF4G domain-containing protein</fullName>
    </recommendedName>
</protein>
<dbReference type="EMBL" id="JABAHT010000003">
    <property type="protein sequence ID" value="KAF4671143.1"/>
    <property type="molecule type" value="Genomic_DNA"/>
</dbReference>
<evidence type="ECO:0000256" key="1">
    <source>
        <dbReference type="ARBA" id="ARBA00005775"/>
    </source>
</evidence>
<keyword evidence="2" id="KW-0396">Initiation factor</keyword>
<comment type="similarity">
    <text evidence="1">Belongs to the eukaryotic initiation factor 4G family.</text>
</comment>
<dbReference type="PANTHER" id="PTHR23253:SF9">
    <property type="entry name" value="EUKARYOTIC TRANSLATION INITIATION FACTOR 4 GAMMA 2"/>
    <property type="match status" value="1"/>
</dbReference>
<sequence length="637" mass="72488">MDEEGCDHCEEFEDAYEHVTLMYDHLWCRARIFESRILELCESIDRLGKSGLTDENAEELFSKARNALVARRELLSMPRDPVDDVRKPPLRPPQGRSTPAHDARADANPSRWTLLGMMEEELSPILGSLLQFGQSGTVPDTVPLDPLPPPPPRNIPIKITEDVFRLRKKIRAILNKVTKNNFERLSNELAKLELTSPWSIDLLLHMTVQRAIREPIFSELYAGLLVEFRAKVVKSDGELNLERVLFRDQLVHEIHLEFSEALIEFRRLFDIFPAGREDLLREIRELRRNEALQCMRLLGSFYCKGLFTLETLKKVAETLVFIPTATPTPLEIECAITLLESTGRHLDSRDDRSRALCTCLLGRLVKLKGTLTECRLRILILNLEKQREFKWRKAGNLRCGSSEALNGGQSDKVHLAAKKKKAQGRGSKFVDVFSEEGFRSCRDMYHEDGSVERFIAQVQGMAERDESCVRDMAELLLQWGAMAHHKKKSKEVDLLTEMVRRGILPFELLDEILRAFLQDLDEHSAQTKATYEFIEKLYAALLTTDYGHPEGPAEFDSALFLSWEALHSDSKAFDIGLGILQRVKERAGLEGVRKSLTALQQVAGPLAPVKTLSEVPESEGFWDPLMDRELDDAGECL</sequence>
<accession>A0A7J6MYC0</accession>
<keyword evidence="3" id="KW-0648">Protein biosynthesis</keyword>
<evidence type="ECO:0000313" key="9">
    <source>
        <dbReference type="Proteomes" id="UP000572268"/>
    </source>
</evidence>
<reference evidence="8 9" key="1">
    <citation type="submission" date="2020-04" db="EMBL/GenBank/DDBJ databases">
        <title>Perkinsus olseni comparative genomics.</title>
        <authorList>
            <person name="Bogema D.R."/>
        </authorList>
    </citation>
    <scope>NUCLEOTIDE SEQUENCE [LARGE SCALE GENOMIC DNA]</scope>
    <source>
        <strain evidence="6">ATCC PRA-179</strain>
        <strain evidence="7">ATCC PRA-31</strain>
    </source>
</reference>
<feature type="domain" description="MIF4G" evidence="5">
    <location>
        <begin position="167"/>
        <end position="390"/>
    </location>
</feature>
<proteinExistence type="inferred from homology"/>
<dbReference type="GO" id="GO:0003729">
    <property type="term" value="F:mRNA binding"/>
    <property type="evidence" value="ECO:0007669"/>
    <property type="project" value="TreeGrafter"/>
</dbReference>
<dbReference type="EMBL" id="JABANN010000001">
    <property type="protein sequence ID" value="KAF4676605.1"/>
    <property type="molecule type" value="Genomic_DNA"/>
</dbReference>
<dbReference type="OrthoDB" id="6379360at2759"/>
<dbReference type="GO" id="GO:0016281">
    <property type="term" value="C:eukaryotic translation initiation factor 4F complex"/>
    <property type="evidence" value="ECO:0007669"/>
    <property type="project" value="TreeGrafter"/>
</dbReference>
<evidence type="ECO:0000313" key="6">
    <source>
        <dbReference type="EMBL" id="KAF4671143.1"/>
    </source>
</evidence>